<feature type="region of interest" description="Disordered" evidence="4">
    <location>
        <begin position="25"/>
        <end position="51"/>
    </location>
</feature>
<dbReference type="AlphaFoldDB" id="A0A7M5V446"/>
<protein>
    <recommendedName>
        <fullName evidence="5">3CxxC-type domain-containing protein</fullName>
    </recommendedName>
</protein>
<dbReference type="InterPro" id="IPR027377">
    <property type="entry name" value="ZAR1/RTP1-5-like_Znf-3CxxC"/>
</dbReference>
<keyword evidence="1" id="KW-0479">Metal-binding</keyword>
<dbReference type="Pfam" id="PF23490">
    <property type="entry name" value="ZCCHC24_C"/>
    <property type="match status" value="1"/>
</dbReference>
<dbReference type="Pfam" id="PF17180">
    <property type="entry name" value="Zn_ribbon_3CxxC_2"/>
    <property type="match status" value="1"/>
</dbReference>
<evidence type="ECO:0000256" key="3">
    <source>
        <dbReference type="ARBA" id="ARBA00022833"/>
    </source>
</evidence>
<organism evidence="6 7">
    <name type="scientific">Clytia hemisphaerica</name>
    <dbReference type="NCBI Taxonomy" id="252671"/>
    <lineage>
        <taxon>Eukaryota</taxon>
        <taxon>Metazoa</taxon>
        <taxon>Cnidaria</taxon>
        <taxon>Hydrozoa</taxon>
        <taxon>Hydroidolina</taxon>
        <taxon>Leptothecata</taxon>
        <taxon>Obeliida</taxon>
        <taxon>Clytiidae</taxon>
        <taxon>Clytia</taxon>
    </lineage>
</organism>
<dbReference type="GO" id="GO:0008270">
    <property type="term" value="F:zinc ion binding"/>
    <property type="evidence" value="ECO:0007669"/>
    <property type="project" value="UniProtKB-KW"/>
</dbReference>
<proteinExistence type="predicted"/>
<keyword evidence="3" id="KW-0862">Zinc</keyword>
<evidence type="ECO:0000256" key="2">
    <source>
        <dbReference type="ARBA" id="ARBA00022771"/>
    </source>
</evidence>
<dbReference type="GeneID" id="136824905"/>
<dbReference type="RefSeq" id="XP_066936983.1">
    <property type="nucleotide sequence ID" value="XM_067080882.1"/>
</dbReference>
<evidence type="ECO:0000313" key="6">
    <source>
        <dbReference type="EnsemblMetazoa" id="CLYHEMP009491.1"/>
    </source>
</evidence>
<dbReference type="OrthoDB" id="10038672at2759"/>
<reference evidence="6" key="1">
    <citation type="submission" date="2021-01" db="UniProtKB">
        <authorList>
            <consortium name="EnsemblMetazoa"/>
        </authorList>
    </citation>
    <scope>IDENTIFICATION</scope>
</reference>
<dbReference type="InterPro" id="IPR057809">
    <property type="entry name" value="ZCCHC24_C"/>
</dbReference>
<feature type="domain" description="3CxxC-type" evidence="5">
    <location>
        <begin position="191"/>
        <end position="259"/>
    </location>
</feature>
<dbReference type="SMART" id="SM01328">
    <property type="entry name" value="zf-3CxxC"/>
    <property type="match status" value="1"/>
</dbReference>
<dbReference type="Proteomes" id="UP000594262">
    <property type="component" value="Unplaced"/>
</dbReference>
<dbReference type="Pfam" id="PF13696">
    <property type="entry name" value="zf-CCHC_2"/>
    <property type="match status" value="1"/>
</dbReference>
<dbReference type="InterPro" id="IPR033446">
    <property type="entry name" value="ZCCHC24_Znf-3CxxC"/>
</dbReference>
<evidence type="ECO:0000259" key="5">
    <source>
        <dbReference type="SMART" id="SM01328"/>
    </source>
</evidence>
<evidence type="ECO:0000313" key="7">
    <source>
        <dbReference type="Proteomes" id="UP000594262"/>
    </source>
</evidence>
<feature type="region of interest" description="Disordered" evidence="4">
    <location>
        <begin position="66"/>
        <end position="87"/>
    </location>
</feature>
<dbReference type="EnsemblMetazoa" id="CLYHEMT009491.1">
    <property type="protein sequence ID" value="CLYHEMP009491.1"/>
    <property type="gene ID" value="CLYHEMG009491"/>
</dbReference>
<keyword evidence="2" id="KW-0863">Zinc-finger</keyword>
<evidence type="ECO:0000256" key="4">
    <source>
        <dbReference type="SAM" id="MobiDB-lite"/>
    </source>
</evidence>
<keyword evidence="7" id="KW-1185">Reference proteome</keyword>
<feature type="compositionally biased region" description="Polar residues" evidence="4">
    <location>
        <begin position="26"/>
        <end position="48"/>
    </location>
</feature>
<sequence>MNPNFIRKFFDELGPEHDLNKYLFNAPSTTSPQRQEKMTPTSPSTMNDPFNGLSAELLQALQESALQGNSSLSSMPSKSPSSHYSTSSLDFLEATKDTMMNRLNAMEQTMGMRTSSSSSGSDYSGSLSPVDYAFFGREAMEALQRQRRERQRKPPEGYLCHLCFCKGHYIKDCPEARPKGEGLTPYQGKKRCFGEYKCPSCKRKWMSGNSWSNMGQMCIKCSILVYPHKQRPLDKPDGLDVSDQTKEHPQSLCEKCKTLGYYCRRAAS</sequence>
<name>A0A7M5V446_9CNID</name>
<accession>A0A7M5V446</accession>
<dbReference type="InterPro" id="IPR025829">
    <property type="entry name" value="Zn_knuckle_CX2CX3GHX4C"/>
</dbReference>
<evidence type="ECO:0000256" key="1">
    <source>
        <dbReference type="ARBA" id="ARBA00022723"/>
    </source>
</evidence>